<dbReference type="AlphaFoldDB" id="A0A131ZXB7"/>
<evidence type="ECO:0000313" key="7">
    <source>
        <dbReference type="Proteomes" id="UP000616769"/>
    </source>
</evidence>
<reference evidence="6" key="2">
    <citation type="journal article" date="2020" name="PLoS Negl. Trop. Dis.">
        <title>High-quality nuclear genome for Sarcoptes scabiei-A critical resource for a neglected parasite.</title>
        <authorList>
            <person name="Korhonen P.K."/>
            <person name="Gasser R.B."/>
            <person name="Ma G."/>
            <person name="Wang T."/>
            <person name="Stroehlein A.J."/>
            <person name="Young N.D."/>
            <person name="Ang C.S."/>
            <person name="Fernando D.D."/>
            <person name="Lu H.C."/>
            <person name="Taylor S."/>
            <person name="Reynolds S.L."/>
            <person name="Mofiz E."/>
            <person name="Najaraj S.H."/>
            <person name="Gowda H."/>
            <person name="Madugundu A."/>
            <person name="Renuse S."/>
            <person name="Holt D."/>
            <person name="Pandey A."/>
            <person name="Papenfuss A.T."/>
            <person name="Fischer K."/>
        </authorList>
    </citation>
    <scope>NUCLEOTIDE SEQUENCE [LARGE SCALE GENOMIC DNA]</scope>
</reference>
<dbReference type="EMBL" id="JXLN01004188">
    <property type="protein sequence ID" value="KPM03139.1"/>
    <property type="molecule type" value="Genomic_DNA"/>
</dbReference>
<dbReference type="Proteomes" id="UP000070412">
    <property type="component" value="Unassembled WGS sequence"/>
</dbReference>
<dbReference type="EMBL" id="WVUK01000062">
    <property type="protein sequence ID" value="KAF7490316.1"/>
    <property type="molecule type" value="Genomic_DNA"/>
</dbReference>
<organism evidence="4 7">
    <name type="scientific">Sarcoptes scabiei</name>
    <name type="common">Itch mite</name>
    <name type="synonym">Acarus scabiei</name>
    <dbReference type="NCBI Taxonomy" id="52283"/>
    <lineage>
        <taxon>Eukaryota</taxon>
        <taxon>Metazoa</taxon>
        <taxon>Ecdysozoa</taxon>
        <taxon>Arthropoda</taxon>
        <taxon>Chelicerata</taxon>
        <taxon>Arachnida</taxon>
        <taxon>Acari</taxon>
        <taxon>Acariformes</taxon>
        <taxon>Sarcoptiformes</taxon>
        <taxon>Astigmata</taxon>
        <taxon>Psoroptidia</taxon>
        <taxon>Sarcoptoidea</taxon>
        <taxon>Sarcoptidae</taxon>
        <taxon>Sarcoptinae</taxon>
        <taxon>Sarcoptes</taxon>
    </lineage>
</organism>
<name>A0A131ZXB7_SARSC</name>
<dbReference type="Proteomes" id="UP000616769">
    <property type="component" value="Unassembled WGS sequence"/>
</dbReference>
<feature type="compositionally biased region" description="Basic residues" evidence="2">
    <location>
        <begin position="1"/>
        <end position="13"/>
    </location>
</feature>
<dbReference type="EnsemblMetazoa" id="SSS_5572s_mrna">
    <property type="protein sequence ID" value="KAF7490316.1"/>
    <property type="gene ID" value="SSS_5572"/>
</dbReference>
<evidence type="ECO:0000256" key="1">
    <source>
        <dbReference type="SAM" id="Coils"/>
    </source>
</evidence>
<feature type="region of interest" description="Disordered" evidence="2">
    <location>
        <begin position="1"/>
        <end position="25"/>
    </location>
</feature>
<keyword evidence="6" id="KW-1185">Reference proteome</keyword>
<evidence type="ECO:0000256" key="2">
    <source>
        <dbReference type="SAM" id="MobiDB-lite"/>
    </source>
</evidence>
<gene>
    <name evidence="4" type="ORF">QR98_0015690</name>
    <name evidence="3" type="ORF">SSS_5572</name>
</gene>
<reference evidence="4 7" key="1">
    <citation type="journal article" date="2015" name="Parasit. Vectors">
        <title>Draft genome of the scabies mite.</title>
        <authorList>
            <person name="Rider S.D.Jr."/>
            <person name="Morgan M.S."/>
            <person name="Arlian L.G."/>
        </authorList>
    </citation>
    <scope>NUCLEOTIDE SEQUENCE [LARGE SCALE GENOMIC DNA]</scope>
    <source>
        <strain evidence="4">Arlian Lab</strain>
    </source>
</reference>
<keyword evidence="1" id="KW-0175">Coiled coil</keyword>
<protein>
    <submittedName>
        <fullName evidence="4 5">Uncharacterized protein</fullName>
    </submittedName>
</protein>
<feature type="region of interest" description="Disordered" evidence="2">
    <location>
        <begin position="148"/>
        <end position="177"/>
    </location>
</feature>
<evidence type="ECO:0000313" key="4">
    <source>
        <dbReference type="EMBL" id="KPM03139.1"/>
    </source>
</evidence>
<reference evidence="5" key="4">
    <citation type="submission" date="2022-06" db="UniProtKB">
        <authorList>
            <consortium name="EnsemblMetazoa"/>
        </authorList>
    </citation>
    <scope>IDENTIFICATION</scope>
</reference>
<evidence type="ECO:0000313" key="3">
    <source>
        <dbReference type="EMBL" id="KAF7490316.1"/>
    </source>
</evidence>
<proteinExistence type="predicted"/>
<reference evidence="3" key="3">
    <citation type="submission" date="2020-01" db="EMBL/GenBank/DDBJ databases">
        <authorList>
            <person name="Korhonen P.K.K."/>
            <person name="Guangxu M.G."/>
            <person name="Wang T.W."/>
            <person name="Stroehlein A.J.S."/>
            <person name="Young N.D."/>
            <person name="Ang C.-S.A."/>
            <person name="Fernando D.W.F."/>
            <person name="Lu H.L."/>
            <person name="Taylor S.T."/>
            <person name="Ehtesham M.E.M."/>
            <person name="Najaraj S.H.N."/>
            <person name="Harsha G.H.G."/>
            <person name="Madugundu A.M."/>
            <person name="Renuse S.R."/>
            <person name="Holt D.H."/>
            <person name="Pandey A.P."/>
            <person name="Papenfuss A.P."/>
            <person name="Gasser R.B.G."/>
            <person name="Fischer K.F."/>
        </authorList>
    </citation>
    <scope>NUCLEOTIDE SEQUENCE</scope>
    <source>
        <strain evidence="3">SSS_KF_BRIS2020</strain>
    </source>
</reference>
<evidence type="ECO:0000313" key="6">
    <source>
        <dbReference type="Proteomes" id="UP000070412"/>
    </source>
</evidence>
<accession>A0A131ZXB7</accession>
<evidence type="ECO:0000313" key="5">
    <source>
        <dbReference type="EnsemblMetazoa" id="KAF7490316.1"/>
    </source>
</evidence>
<dbReference type="VEuPathDB" id="VectorBase:SSCA004981"/>
<sequence>MSKRMKRNRRRVRPANNKTKSNVTVSSNGKCASVTISEQPLRIIAKDLSILTTLSLEQLLDILDQIAQANNYIKYYDVWKTAVQYILSHLGSKQLKVELSQLRQEVNELREKIEDLCIIDPTDYLGDDDYDDYDDYDDLDGEDWHETEDEIETKNINNDDSGKETDPENGNDDCGAKLDILSEKEITDGIETNEKKDSQVEINNLGTEILNKN</sequence>
<feature type="coiled-coil region" evidence="1">
    <location>
        <begin position="92"/>
        <end position="119"/>
    </location>
</feature>